<dbReference type="NCBIfam" id="TIGR00229">
    <property type="entry name" value="sensory_box"/>
    <property type="match status" value="2"/>
</dbReference>
<dbReference type="InterPro" id="IPR035965">
    <property type="entry name" value="PAS-like_dom_sf"/>
</dbReference>
<dbReference type="Pfam" id="PF05231">
    <property type="entry name" value="MASE1"/>
    <property type="match status" value="1"/>
</dbReference>
<evidence type="ECO:0000259" key="12">
    <source>
        <dbReference type="PROSITE" id="PS50113"/>
    </source>
</evidence>
<evidence type="ECO:0000256" key="5">
    <source>
        <dbReference type="ARBA" id="ARBA00022989"/>
    </source>
</evidence>
<dbReference type="SUPFAM" id="SSF55073">
    <property type="entry name" value="Nucleotide cyclase"/>
    <property type="match status" value="1"/>
</dbReference>
<evidence type="ECO:0000256" key="2">
    <source>
        <dbReference type="ARBA" id="ARBA00012528"/>
    </source>
</evidence>
<dbReference type="EMBL" id="CP022579">
    <property type="protein sequence ID" value="QEL65239.1"/>
    <property type="molecule type" value="Genomic_DNA"/>
</dbReference>
<feature type="transmembrane region" description="Helical" evidence="10">
    <location>
        <begin position="247"/>
        <end position="266"/>
    </location>
</feature>
<protein>
    <recommendedName>
        <fullName evidence="2">diguanylate cyclase</fullName>
        <ecNumber evidence="2">2.7.7.65</ecNumber>
    </recommendedName>
</protein>
<dbReference type="GO" id="GO:0006355">
    <property type="term" value="P:regulation of DNA-templated transcription"/>
    <property type="evidence" value="ECO:0007669"/>
    <property type="project" value="InterPro"/>
</dbReference>
<dbReference type="Pfam" id="PF13426">
    <property type="entry name" value="PAS_9"/>
    <property type="match status" value="1"/>
</dbReference>
<dbReference type="Gene3D" id="3.30.450.20">
    <property type="entry name" value="PAS domain"/>
    <property type="match status" value="2"/>
</dbReference>
<dbReference type="InterPro" id="IPR001610">
    <property type="entry name" value="PAC"/>
</dbReference>
<feature type="transmembrane region" description="Helical" evidence="10">
    <location>
        <begin position="42"/>
        <end position="68"/>
    </location>
</feature>
<evidence type="ECO:0000313" key="15">
    <source>
        <dbReference type="Proteomes" id="UP000323671"/>
    </source>
</evidence>
<dbReference type="InterPro" id="IPR007895">
    <property type="entry name" value="MASE1"/>
</dbReference>
<evidence type="ECO:0000313" key="14">
    <source>
        <dbReference type="EMBL" id="QEL65239.1"/>
    </source>
</evidence>
<evidence type="ECO:0000256" key="8">
    <source>
        <dbReference type="SAM" id="Coils"/>
    </source>
</evidence>
<dbReference type="PANTHER" id="PTHR45138">
    <property type="entry name" value="REGULATORY COMPONENTS OF SENSORY TRANSDUCTION SYSTEM"/>
    <property type="match status" value="1"/>
</dbReference>
<feature type="region of interest" description="Disordered" evidence="9">
    <location>
        <begin position="755"/>
        <end position="775"/>
    </location>
</feature>
<feature type="transmembrane region" description="Helical" evidence="10">
    <location>
        <begin position="195"/>
        <end position="212"/>
    </location>
</feature>
<dbReference type="InterPro" id="IPR050469">
    <property type="entry name" value="Diguanylate_Cyclase"/>
</dbReference>
<reference evidence="14 15" key="1">
    <citation type="submission" date="2017-07" db="EMBL/GenBank/DDBJ databases">
        <title>Complete genome sequence of Oryzomicrobium terrae TPP412.</title>
        <authorList>
            <person name="Chiu L.-W."/>
            <person name="Lo K.-J."/>
            <person name="Tsai Y.-M."/>
            <person name="Lin S.-S."/>
            <person name="Kuo C.-H."/>
            <person name="Liu C.-T."/>
        </authorList>
    </citation>
    <scope>NUCLEOTIDE SEQUENCE [LARGE SCALE GENOMIC DNA]</scope>
    <source>
        <strain evidence="14 15">TPP412</strain>
    </source>
</reference>
<dbReference type="InterPro" id="IPR000700">
    <property type="entry name" value="PAS-assoc_C"/>
</dbReference>
<dbReference type="SUPFAM" id="SSF55785">
    <property type="entry name" value="PYP-like sensor domain (PAS domain)"/>
    <property type="match status" value="2"/>
</dbReference>
<evidence type="ECO:0000256" key="7">
    <source>
        <dbReference type="ARBA" id="ARBA00034247"/>
    </source>
</evidence>
<proteinExistence type="predicted"/>
<dbReference type="EC" id="2.7.7.65" evidence="2"/>
<evidence type="ECO:0000256" key="6">
    <source>
        <dbReference type="ARBA" id="ARBA00023136"/>
    </source>
</evidence>
<dbReference type="PROSITE" id="PS50113">
    <property type="entry name" value="PAC"/>
    <property type="match status" value="2"/>
</dbReference>
<dbReference type="CDD" id="cd01949">
    <property type="entry name" value="GGDEF"/>
    <property type="match status" value="1"/>
</dbReference>
<keyword evidence="3" id="KW-1003">Cell membrane</keyword>
<dbReference type="Gene3D" id="3.30.70.270">
    <property type="match status" value="1"/>
</dbReference>
<feature type="domain" description="PAC" evidence="12">
    <location>
        <begin position="524"/>
        <end position="574"/>
    </location>
</feature>
<feature type="domain" description="GGDEF" evidence="13">
    <location>
        <begin position="620"/>
        <end position="759"/>
    </location>
</feature>
<accession>A0A5C1E9D3</accession>
<feature type="transmembrane region" description="Helical" evidence="10">
    <location>
        <begin position="156"/>
        <end position="174"/>
    </location>
</feature>
<dbReference type="SMART" id="SM00086">
    <property type="entry name" value="PAC"/>
    <property type="match status" value="2"/>
</dbReference>
<feature type="domain" description="PAS" evidence="11">
    <location>
        <begin position="325"/>
        <end position="396"/>
    </location>
</feature>
<feature type="transmembrane region" description="Helical" evidence="10">
    <location>
        <begin position="278"/>
        <end position="295"/>
    </location>
</feature>
<dbReference type="Proteomes" id="UP000323671">
    <property type="component" value="Chromosome"/>
</dbReference>
<feature type="coiled-coil region" evidence="8">
    <location>
        <begin position="301"/>
        <end position="328"/>
    </location>
</feature>
<feature type="transmembrane region" description="Helical" evidence="10">
    <location>
        <begin position="74"/>
        <end position="96"/>
    </location>
</feature>
<evidence type="ECO:0000256" key="1">
    <source>
        <dbReference type="ARBA" id="ARBA00004651"/>
    </source>
</evidence>
<comment type="subcellular location">
    <subcellularLocation>
        <location evidence="1">Cell membrane</location>
        <topology evidence="1">Multi-pass membrane protein</topology>
    </subcellularLocation>
</comment>
<dbReference type="InterPro" id="IPR043128">
    <property type="entry name" value="Rev_trsase/Diguanyl_cyclase"/>
</dbReference>
<evidence type="ECO:0000259" key="11">
    <source>
        <dbReference type="PROSITE" id="PS50112"/>
    </source>
</evidence>
<dbReference type="Pfam" id="PF00989">
    <property type="entry name" value="PAS"/>
    <property type="match status" value="1"/>
</dbReference>
<feature type="coiled-coil region" evidence="8">
    <location>
        <begin position="565"/>
        <end position="592"/>
    </location>
</feature>
<dbReference type="InterPro" id="IPR000014">
    <property type="entry name" value="PAS"/>
</dbReference>
<dbReference type="AlphaFoldDB" id="A0A5C1E9D3"/>
<name>A0A5C1E9D3_9RHOO</name>
<evidence type="ECO:0000256" key="4">
    <source>
        <dbReference type="ARBA" id="ARBA00022692"/>
    </source>
</evidence>
<evidence type="ECO:0000256" key="10">
    <source>
        <dbReference type="SAM" id="Phobius"/>
    </source>
</evidence>
<dbReference type="InterPro" id="IPR000160">
    <property type="entry name" value="GGDEF_dom"/>
</dbReference>
<organism evidence="14 15">
    <name type="scientific">Oryzomicrobium terrae</name>
    <dbReference type="NCBI Taxonomy" id="1735038"/>
    <lineage>
        <taxon>Bacteria</taxon>
        <taxon>Pseudomonadati</taxon>
        <taxon>Pseudomonadota</taxon>
        <taxon>Betaproteobacteria</taxon>
        <taxon>Rhodocyclales</taxon>
        <taxon>Rhodocyclaceae</taxon>
        <taxon>Oryzomicrobium</taxon>
    </lineage>
</organism>
<dbReference type="GO" id="GO:0005886">
    <property type="term" value="C:plasma membrane"/>
    <property type="evidence" value="ECO:0007669"/>
    <property type="project" value="UniProtKB-SubCell"/>
</dbReference>
<feature type="transmembrane region" description="Helical" evidence="10">
    <location>
        <begin position="15"/>
        <end position="33"/>
    </location>
</feature>
<dbReference type="PROSITE" id="PS50887">
    <property type="entry name" value="GGDEF"/>
    <property type="match status" value="1"/>
</dbReference>
<dbReference type="InterPro" id="IPR013767">
    <property type="entry name" value="PAS_fold"/>
</dbReference>
<dbReference type="CDD" id="cd00130">
    <property type="entry name" value="PAS"/>
    <property type="match status" value="2"/>
</dbReference>
<keyword evidence="5 10" id="KW-1133">Transmembrane helix</keyword>
<dbReference type="NCBIfam" id="TIGR00254">
    <property type="entry name" value="GGDEF"/>
    <property type="match status" value="1"/>
</dbReference>
<feature type="domain" description="PAC" evidence="12">
    <location>
        <begin position="399"/>
        <end position="451"/>
    </location>
</feature>
<sequence>MSEPLLWPRRLRDSIVIAGAYFGLGLVTLRFFAEHGLFPAPLWLPAAVAFVAVVLRGVTALPGIALGAFLINRYAIDASTVTSLVLAAGNSLGPYLGWRAMRRLDPSSFPFARRRAVAAFVIGGVILHALVTSLIGATVVTSAAGLGMAEWLRRMFAWWLCDTAGALLAAPAFLALLHPASPDHQTPEILRQERFLIGAFLLALALLFFLVLPGRGGILAGLPFLLSFPALWLAWRHPPQVAQPLLALSCTIALIGAVLHRGVFYFGADSRPLETTGLMAISLIFTSLVVGAMAAERRHAARALREANRSLTARVEQQSRKLQTSEQVFETVVQTSPDAILMTNLEGTITFASPQTNLLFGLSPDVLLEGMTFCQFLTLDTRALWANQLSELIAGNHPPPLELTAIAPQRPNFTIESNGRLLRDGQGNPRGAVVVVRDVEERRRLQLELQNNERRFRMLAETAPFALVFARAENGEILFANREAQRLLGVDAAAAHAPFAPDFYADPDEWNEIIGLLMRQGTLENREIRLRDRQGRIFWAIFSAVLSTYSDGPAILISVNDITARKALELTLRRQLEEIRALQATLQEQAVRDGLTGLFNRRYLDETLEREIVRANRDASPVSVIMLDMDHFKNLNDRFGHKAGDAVLQKLGEILRDVCRASDVACRYGGEEFALILPGATLPTALERAESIRRAVEALTLSPGGNLPAGAEQLRCTVSLGVASFPEHGTDGESLIQQADRALYAAKGSGRNRAVGAPPLSLGGPKSQTALPQLV</sequence>
<keyword evidence="15" id="KW-1185">Reference proteome</keyword>
<dbReference type="GO" id="GO:0052621">
    <property type="term" value="F:diguanylate cyclase activity"/>
    <property type="evidence" value="ECO:0007669"/>
    <property type="project" value="UniProtKB-EC"/>
</dbReference>
<dbReference type="RefSeq" id="WP_149425543.1">
    <property type="nucleotide sequence ID" value="NZ_CP022579.1"/>
</dbReference>
<dbReference type="InterPro" id="IPR029787">
    <property type="entry name" value="Nucleotide_cyclase"/>
</dbReference>
<evidence type="ECO:0000256" key="3">
    <source>
        <dbReference type="ARBA" id="ARBA00022475"/>
    </source>
</evidence>
<evidence type="ECO:0000256" key="9">
    <source>
        <dbReference type="SAM" id="MobiDB-lite"/>
    </source>
</evidence>
<dbReference type="PANTHER" id="PTHR45138:SF9">
    <property type="entry name" value="DIGUANYLATE CYCLASE DGCM-RELATED"/>
    <property type="match status" value="1"/>
</dbReference>
<evidence type="ECO:0000259" key="13">
    <source>
        <dbReference type="PROSITE" id="PS50887"/>
    </source>
</evidence>
<keyword evidence="8" id="KW-0175">Coiled coil</keyword>
<gene>
    <name evidence="14" type="ORF">OTERR_17630</name>
</gene>
<dbReference type="PROSITE" id="PS50112">
    <property type="entry name" value="PAS"/>
    <property type="match status" value="1"/>
</dbReference>
<dbReference type="SMART" id="SM00267">
    <property type="entry name" value="GGDEF"/>
    <property type="match status" value="1"/>
</dbReference>
<feature type="compositionally biased region" description="Polar residues" evidence="9">
    <location>
        <begin position="766"/>
        <end position="775"/>
    </location>
</feature>
<dbReference type="SMART" id="SM00091">
    <property type="entry name" value="PAS"/>
    <property type="match status" value="2"/>
</dbReference>
<dbReference type="Pfam" id="PF00990">
    <property type="entry name" value="GGDEF"/>
    <property type="match status" value="1"/>
</dbReference>
<dbReference type="FunFam" id="3.30.70.270:FF:000001">
    <property type="entry name" value="Diguanylate cyclase domain protein"/>
    <property type="match status" value="1"/>
</dbReference>
<keyword evidence="6 10" id="KW-0472">Membrane</keyword>
<dbReference type="KEGG" id="otr:OTERR_17630"/>
<feature type="transmembrane region" description="Helical" evidence="10">
    <location>
        <begin position="117"/>
        <end position="144"/>
    </location>
</feature>
<comment type="catalytic activity">
    <reaction evidence="7">
        <text>2 GTP = 3',3'-c-di-GMP + 2 diphosphate</text>
        <dbReference type="Rhea" id="RHEA:24898"/>
        <dbReference type="ChEBI" id="CHEBI:33019"/>
        <dbReference type="ChEBI" id="CHEBI:37565"/>
        <dbReference type="ChEBI" id="CHEBI:58805"/>
        <dbReference type="EC" id="2.7.7.65"/>
    </reaction>
</comment>
<keyword evidence="4 10" id="KW-0812">Transmembrane</keyword>